<name>A0ABS6S2Q9_9BACT</name>
<evidence type="ECO:0000313" key="2">
    <source>
        <dbReference type="Proteomes" id="UP001196980"/>
    </source>
</evidence>
<dbReference type="CDD" id="cd00093">
    <property type="entry name" value="HTH_XRE"/>
    <property type="match status" value="1"/>
</dbReference>
<gene>
    <name evidence="1" type="ORF">HWQ67_16220</name>
</gene>
<proteinExistence type="predicted"/>
<sequence>MNQFGDSIRKRRKELKLTLRTFCRLNGIDAANHSRLERGISKPPKDIAYIAKALYIKPDSDEYNEFALYADVERGEVPKDIMNKVSLALLLPTIWCAMRKTKSRNKLEGLIELLQKTLRGKP</sequence>
<dbReference type="InterPro" id="IPR001387">
    <property type="entry name" value="Cro/C1-type_HTH"/>
</dbReference>
<protein>
    <submittedName>
        <fullName evidence="1">Helix-turn-helix transcriptional regulator</fullName>
    </submittedName>
</protein>
<reference evidence="1 2" key="1">
    <citation type="journal article" date="2020" name="J Geophys Res Biogeosci">
        <title>Magnetotaxis as an Adaptation to Enable Bacterial Shuttling of Microbial Sulfur and Sulfur Cycling Across Aquatic Oxic#Anoxic Interfaces.</title>
        <authorList>
            <person name="Li J."/>
            <person name="Liu P."/>
            <person name="Wang J."/>
            <person name="Roberts A.P."/>
            <person name="Pan Y."/>
        </authorList>
    </citation>
    <scope>NUCLEOTIDE SEQUENCE [LARGE SCALE GENOMIC DNA]</scope>
    <source>
        <strain evidence="1 2">MYR-1_YQ</strain>
    </source>
</reference>
<comment type="caution">
    <text evidence="1">The sequence shown here is derived from an EMBL/GenBank/DDBJ whole genome shotgun (WGS) entry which is preliminary data.</text>
</comment>
<keyword evidence="2" id="KW-1185">Reference proteome</keyword>
<dbReference type="RefSeq" id="WP_218253731.1">
    <property type="nucleotide sequence ID" value="NZ_JABXWD010000454.1"/>
</dbReference>
<dbReference type="EMBL" id="JABXWD010000454">
    <property type="protein sequence ID" value="MBV6343126.1"/>
    <property type="molecule type" value="Genomic_DNA"/>
</dbReference>
<evidence type="ECO:0000313" key="1">
    <source>
        <dbReference type="EMBL" id="MBV6343126.1"/>
    </source>
</evidence>
<accession>A0ABS6S2Q9</accession>
<dbReference type="Proteomes" id="UP001196980">
    <property type="component" value="Unassembled WGS sequence"/>
</dbReference>
<organism evidence="1 2">
    <name type="scientific">Candidatus Magnetobacterium casense</name>
    <dbReference type="NCBI Taxonomy" id="1455061"/>
    <lineage>
        <taxon>Bacteria</taxon>
        <taxon>Pseudomonadati</taxon>
        <taxon>Nitrospirota</taxon>
        <taxon>Thermodesulfovibrionia</taxon>
        <taxon>Thermodesulfovibrionales</taxon>
        <taxon>Candidatus Magnetobacteriaceae</taxon>
        <taxon>Candidatus Magnetobacterium</taxon>
    </lineage>
</organism>